<keyword evidence="1" id="KW-0004">4Fe-4S</keyword>
<evidence type="ECO:0000256" key="5">
    <source>
        <dbReference type="SAM" id="MobiDB-lite"/>
    </source>
</evidence>
<evidence type="ECO:0000256" key="4">
    <source>
        <dbReference type="ARBA" id="ARBA00023014"/>
    </source>
</evidence>
<keyword evidence="2" id="KW-0479">Metal-binding</keyword>
<name>A0A5C1A924_9BACT</name>
<dbReference type="OrthoDB" id="268440at2"/>
<keyword evidence="7" id="KW-1185">Reference proteome</keyword>
<dbReference type="Gene3D" id="1.10.1670.10">
    <property type="entry name" value="Helix-hairpin-Helix base-excision DNA repair enzymes (C-terminal)"/>
    <property type="match status" value="1"/>
</dbReference>
<dbReference type="InterPro" id="IPR023170">
    <property type="entry name" value="HhH_base_excis_C"/>
</dbReference>
<accession>A0A5C1A924</accession>
<evidence type="ECO:0000256" key="3">
    <source>
        <dbReference type="ARBA" id="ARBA00023004"/>
    </source>
</evidence>
<dbReference type="GO" id="GO:0006281">
    <property type="term" value="P:DNA repair"/>
    <property type="evidence" value="ECO:0007669"/>
    <property type="project" value="InterPro"/>
</dbReference>
<sequence length="240" mass="26675">MLAIMNKQDLLTKSIKVLDKKFPPAADPVARPVLEEVLYAVVREGTTTEQANAVFAKMKGTFFDWNEVRVSTVPEIADAIAGVPDASRKAQRINEILHYVFEMYYSFELTDLDKKGLKQAGKQLGRFTGMTDFGVAWVIQRALGGHAIPLDEPTIRALRRLGIIEGEGEVEDLEAVRTSLEHYIPKSSGPTFTDRFSTLAVTICQEKPKCPDCPLRPDCPTGQEYGKKVAPEPKPKPKSR</sequence>
<evidence type="ECO:0000256" key="1">
    <source>
        <dbReference type="ARBA" id="ARBA00022485"/>
    </source>
</evidence>
<dbReference type="AlphaFoldDB" id="A0A5C1A924"/>
<keyword evidence="6" id="KW-0378">Hydrolase</keyword>
<dbReference type="Gene3D" id="1.10.340.30">
    <property type="entry name" value="Hypothetical protein, domain 2"/>
    <property type="match status" value="1"/>
</dbReference>
<gene>
    <name evidence="6" type="primary">nth_1</name>
    <name evidence="6" type="ORF">PX52LOC_01436</name>
</gene>
<reference evidence="7" key="1">
    <citation type="submission" date="2019-08" db="EMBL/GenBank/DDBJ databases">
        <title>Limnoglobus roseus gen. nov., sp. nov., a novel freshwater planctomycete with a giant genome from the family Gemmataceae.</title>
        <authorList>
            <person name="Kulichevskaya I.S."/>
            <person name="Naumoff D.G."/>
            <person name="Miroshnikov K."/>
            <person name="Ivanova A."/>
            <person name="Philippov D.A."/>
            <person name="Hakobyan A."/>
            <person name="Rijpstra I.C."/>
            <person name="Sinninghe Damste J.S."/>
            <person name="Liesack W."/>
            <person name="Dedysh S.N."/>
        </authorList>
    </citation>
    <scope>NUCLEOTIDE SEQUENCE [LARGE SCALE GENOMIC DNA]</scope>
    <source>
        <strain evidence="7">PX52</strain>
    </source>
</reference>
<dbReference type="GO" id="GO:0046872">
    <property type="term" value="F:metal ion binding"/>
    <property type="evidence" value="ECO:0007669"/>
    <property type="project" value="UniProtKB-KW"/>
</dbReference>
<feature type="compositionally biased region" description="Basic and acidic residues" evidence="5">
    <location>
        <begin position="225"/>
        <end position="240"/>
    </location>
</feature>
<dbReference type="PANTHER" id="PTHR10359">
    <property type="entry name" value="A/G-SPECIFIC ADENINE GLYCOSYLASE/ENDONUCLEASE III"/>
    <property type="match status" value="1"/>
</dbReference>
<keyword evidence="6" id="KW-0540">Nuclease</keyword>
<dbReference type="SUPFAM" id="SSF48150">
    <property type="entry name" value="DNA-glycosylase"/>
    <property type="match status" value="1"/>
</dbReference>
<proteinExistence type="predicted"/>
<keyword evidence="6" id="KW-0255">Endonuclease</keyword>
<keyword evidence="4" id="KW-0411">Iron-sulfur</keyword>
<evidence type="ECO:0000256" key="2">
    <source>
        <dbReference type="ARBA" id="ARBA00022723"/>
    </source>
</evidence>
<protein>
    <submittedName>
        <fullName evidence="6">Endonuclease III</fullName>
        <ecNumber evidence="6">4.2.99.18</ecNumber>
    </submittedName>
</protein>
<dbReference type="KEGG" id="lrs:PX52LOC_01436"/>
<dbReference type="EMBL" id="CP042425">
    <property type="protein sequence ID" value="QEL14546.1"/>
    <property type="molecule type" value="Genomic_DNA"/>
</dbReference>
<evidence type="ECO:0000313" key="7">
    <source>
        <dbReference type="Proteomes" id="UP000324974"/>
    </source>
</evidence>
<dbReference type="Proteomes" id="UP000324974">
    <property type="component" value="Chromosome"/>
</dbReference>
<evidence type="ECO:0000313" key="6">
    <source>
        <dbReference type="EMBL" id="QEL14546.1"/>
    </source>
</evidence>
<dbReference type="GO" id="GO:0140078">
    <property type="term" value="F:class I DNA-(apurinic or apyrimidinic site) endonuclease activity"/>
    <property type="evidence" value="ECO:0007669"/>
    <property type="project" value="UniProtKB-EC"/>
</dbReference>
<keyword evidence="6" id="KW-0456">Lyase</keyword>
<dbReference type="GO" id="GO:0051539">
    <property type="term" value="F:4 iron, 4 sulfur cluster binding"/>
    <property type="evidence" value="ECO:0007669"/>
    <property type="project" value="UniProtKB-KW"/>
</dbReference>
<keyword evidence="3" id="KW-0408">Iron</keyword>
<organism evidence="6 7">
    <name type="scientific">Limnoglobus roseus</name>
    <dbReference type="NCBI Taxonomy" id="2598579"/>
    <lineage>
        <taxon>Bacteria</taxon>
        <taxon>Pseudomonadati</taxon>
        <taxon>Planctomycetota</taxon>
        <taxon>Planctomycetia</taxon>
        <taxon>Gemmatales</taxon>
        <taxon>Gemmataceae</taxon>
        <taxon>Limnoglobus</taxon>
    </lineage>
</organism>
<feature type="region of interest" description="Disordered" evidence="5">
    <location>
        <begin position="209"/>
        <end position="240"/>
    </location>
</feature>
<dbReference type="RefSeq" id="WP_149109431.1">
    <property type="nucleotide sequence ID" value="NZ_CP042425.1"/>
</dbReference>
<dbReference type="InterPro" id="IPR011257">
    <property type="entry name" value="DNA_glycosylase"/>
</dbReference>
<dbReference type="EC" id="4.2.99.18" evidence="6"/>